<evidence type="ECO:0000313" key="2">
    <source>
        <dbReference type="EMBL" id="SDG26768.1"/>
    </source>
</evidence>
<feature type="chain" id="PRO_5011603165" evidence="1">
    <location>
        <begin position="22"/>
        <end position="43"/>
    </location>
</feature>
<protein>
    <submittedName>
        <fullName evidence="2">Uncharacterized protein</fullName>
    </submittedName>
</protein>
<name>A0A1G7SUY0_9BURK</name>
<evidence type="ECO:0000313" key="3">
    <source>
        <dbReference type="Proteomes" id="UP000199706"/>
    </source>
</evidence>
<feature type="signal peptide" evidence="1">
    <location>
        <begin position="1"/>
        <end position="21"/>
    </location>
</feature>
<dbReference type="EMBL" id="FNCJ01000002">
    <property type="protein sequence ID" value="SDG26768.1"/>
    <property type="molecule type" value="Genomic_DNA"/>
</dbReference>
<organism evidence="2 3">
    <name type="scientific">Paraburkholderia phenazinium</name>
    <dbReference type="NCBI Taxonomy" id="60549"/>
    <lineage>
        <taxon>Bacteria</taxon>
        <taxon>Pseudomonadati</taxon>
        <taxon>Pseudomonadota</taxon>
        <taxon>Betaproteobacteria</taxon>
        <taxon>Burkholderiales</taxon>
        <taxon>Burkholderiaceae</taxon>
        <taxon>Paraburkholderia</taxon>
    </lineage>
</organism>
<keyword evidence="1" id="KW-0732">Signal</keyword>
<dbReference type="AlphaFoldDB" id="A0A1G7SUY0"/>
<proteinExistence type="predicted"/>
<gene>
    <name evidence="2" type="ORF">SAMN05216466_102672</name>
</gene>
<evidence type="ECO:0000256" key="1">
    <source>
        <dbReference type="SAM" id="SignalP"/>
    </source>
</evidence>
<dbReference type="Proteomes" id="UP000199706">
    <property type="component" value="Unassembled WGS sequence"/>
</dbReference>
<accession>A0A1G7SUY0</accession>
<sequence length="43" mass="4663">MIALYLSLAVLGAALIRAAAAAEAKKRASLQPIRIRSTDRRVR</sequence>
<reference evidence="2 3" key="1">
    <citation type="submission" date="2016-10" db="EMBL/GenBank/DDBJ databases">
        <authorList>
            <person name="de Groot N.N."/>
        </authorList>
    </citation>
    <scope>NUCLEOTIDE SEQUENCE [LARGE SCALE GENOMIC DNA]</scope>
    <source>
        <strain evidence="2 3">LMG 2247</strain>
    </source>
</reference>